<evidence type="ECO:0000313" key="2">
    <source>
        <dbReference type="EMBL" id="BDT63066.1"/>
    </source>
</evidence>
<keyword evidence="1" id="KW-0812">Transmembrane</keyword>
<reference evidence="2" key="1">
    <citation type="submission" date="2022-10" db="EMBL/GenBank/DDBJ databases">
        <title>Genome sequences of endogenous nimaviruses in decapod crustaceans.</title>
        <authorList>
            <person name="Kawato S."/>
            <person name="Nozaki R."/>
            <person name="Kondo H."/>
            <person name="Hirono I."/>
        </authorList>
    </citation>
    <scope>NUCLEOTIDE SEQUENCE</scope>
    <source>
        <strain evidence="2">Ube2021</strain>
    </source>
</reference>
<keyword evidence="1" id="KW-0472">Membrane</keyword>
<name>A0A9C7BWX4_9VIRU</name>
<organism evidence="2">
    <name type="scientific">Trachysalambria curvirostris nimavirus</name>
    <dbReference type="NCBI Taxonomy" id="2984282"/>
    <lineage>
        <taxon>Viruses</taxon>
        <taxon>Viruses incertae sedis</taxon>
        <taxon>Naldaviricetes</taxon>
        <taxon>Nimaviridae</taxon>
    </lineage>
</organism>
<feature type="transmembrane region" description="Helical" evidence="1">
    <location>
        <begin position="15"/>
        <end position="38"/>
    </location>
</feature>
<accession>A0A9C7BWX4</accession>
<dbReference type="EMBL" id="LC738880">
    <property type="protein sequence ID" value="BDT63066.1"/>
    <property type="molecule type" value="Genomic_DNA"/>
</dbReference>
<protein>
    <submittedName>
        <fullName evidence="2">Wsv216-like protein</fullName>
    </submittedName>
</protein>
<evidence type="ECO:0000256" key="1">
    <source>
        <dbReference type="SAM" id="Phobius"/>
    </source>
</evidence>
<keyword evidence="1" id="KW-1133">Transmembrane helix</keyword>
<sequence>MSLHSTIIDVFGSSWGVFEFVCLLTIVTIVSFLGVQVIQSNFTRDGRTGKLKNSLGGDARAIYDAFARALDTSAANSASRLQSKENESQTFAAPDVVDTIRRYAENEIEARGTPPSQELVARVMKRTAEQIGLKVRVQDTGELIEVSRLLGQRQGEEEAVTPFKTVDIRLYSGGTSSQASSSVKITIIDGVLPESISLPLYMRVRVKRDAMDEEREKKTERQSVEDVFPELATSYWPPRSSAIDSGGESHQRSGMVFDDIYVDSLTSGILIYYDNRGSGASLFSPHSRISIEIEAYISKENRSRVLLFRGTTRVGSPLPELKEIVSCKNLIVLRIEDLTSPHHKMVHYPEETLSKKYVTEYPHHMPELTREAAEATDAFTRVVDNVVGPATHASDDRARGEAETENVLRRPAVAFIYGNGTSVDTLTHDLYTNIIKPGLRPDKYTTLPAERIGVMRDPSRPSDRYMCISVARTSVPAGAILIGWVVGFQDTGAFSRDGGFNIVFPAERSKEGYSDLFFDELSATVSGDRKVVLHNTDNYVGCFGDDEDLPLPSKDLLQSWDGPVNGERYFSYHLRPCVLVRQRAGTPPDIAAIMCSPATEYAGQKTGLLPRRLAISGGPLPLIQEDRDQLPLFDVVIQGGGPVTLETDKDPERLWAIFPTLRTKTRLVNEIDLPYAPLNNLLSRNRTSILSVHRLVMRNSDGGHAVLRAFDEKSGTTLGRAIVPISNGLATPSVLFADCARDDRSISIDAVIFGCDDKQMPVRLPGNLSGQFLEMTAPDNDYQLWHKPGSFRPHPELITLSPHRTTVIICRTTHPPITDAGTREPFRKLSGLVPFPPITPRWAFVGSINNKFPRHIFISSVRNSDTVNTISKSDGKPFSVGEWLRENLCLPITGDKTSNASKEYVDGQRAYARMYLGPEVTDMALDQILDGDNRACVVSENGTVKETLLKNDACDGSRLVGDWGIAVFGSNPHPSEPADRFSVWRTAGRLHVVWAGVAQPVTPLQNSLSTWPNGDPVVKTRDGETLLRLDPRIGGVCSANGLYNVVTSDPSKMTSSLLMVVIKSETGMVLYARRLPLWCKVVDRESENKITDGLRQVDRGSAAQRRLWNRTTFDNDELILCVRMPIDIHKVQGTVVIVDHLIFACSASVTPASARDQCYQRFVSGNPDDVLFDDSLREGFSLSVPKNFSTVCGFTL</sequence>
<proteinExistence type="predicted"/>